<proteinExistence type="inferred from homology"/>
<dbReference type="SMART" id="SM00822">
    <property type="entry name" value="PKS_KR"/>
    <property type="match status" value="1"/>
</dbReference>
<sequence>MTVIQSAWRDEDAEAFRGQFAEQGADLADRVYTSRLLGSDPGLVLHGGGNTSVKTQQCDELGRPVDVLCVKGSGWDLGGIAPAGLPAVALKPLLELRECPSLSDEAMVNAVRRCLMDASAPNPSVETLLHAFLPHKFIDHTHANWVLALANQPDAEAVCRRVYGDTMGIVPYIMPGFDLAQKAAEVYEADPSVEGLILINHGIFTFGDTAQIAYERMIDKVALAQRELRKNPAIRVAPPAPSVLGAVVSETQRRVLNHLRSALVTAAHSRGAQILVVRRNQEILDFLERDDLDDLARRGPITPDHVIRTKQKPLILRPPAAPDQVRGYLEKAVADYVAEYVTYFETQQKNKGTDKKRLNPLPIVFLIPGLGLVTAAPTRSAAAVAADLWQQTLVVQRAAEPYGRYQPLNDAHMFDMEYWSLEQAKLGKKKPAPMAGRVVLVTGAAGGIGRACAEIFAAEGANLVLADVDGERLSETRRALAKNHKVGMTTLAGDITDAAYVQRLCDHAVTLFGGLDCVISNAGRAFTGPIAETTDALKASLDINLLSHQYLAAAASKVMQAQGHGGCILFNASKSAFNPGPGFGAYSVAKAALIALAKQYAVELAGDQIRVMAVNADRIRTGLFDEKLVAERAAKRGLEPAAYFRANMLSVEVTAADVARAFLHLYQSAKSTATLFTVDGGNIAASPR</sequence>
<dbReference type="Pfam" id="PF00106">
    <property type="entry name" value="adh_short"/>
    <property type="match status" value="1"/>
</dbReference>
<dbReference type="Pfam" id="PF00596">
    <property type="entry name" value="Aldolase_II"/>
    <property type="match status" value="1"/>
</dbReference>
<dbReference type="InterPro" id="IPR036409">
    <property type="entry name" value="Aldolase_II/adducin_N_sf"/>
</dbReference>
<name>A0A8J7U3B0_9BACT</name>
<keyword evidence="2" id="KW-0560">Oxidoreductase</keyword>
<dbReference type="AlphaFoldDB" id="A0A8J7U3B0"/>
<dbReference type="SMART" id="SM01007">
    <property type="entry name" value="Aldolase_II"/>
    <property type="match status" value="1"/>
</dbReference>
<dbReference type="InterPro" id="IPR036291">
    <property type="entry name" value="NAD(P)-bd_dom_sf"/>
</dbReference>
<dbReference type="SUPFAM" id="SSF51735">
    <property type="entry name" value="NAD(P)-binding Rossmann-fold domains"/>
    <property type="match status" value="1"/>
</dbReference>
<gene>
    <name evidence="5" type="ORF">J3U88_06760</name>
</gene>
<dbReference type="NCBIfam" id="NF006192">
    <property type="entry name" value="PRK08324.1-6"/>
    <property type="match status" value="1"/>
</dbReference>
<feature type="domain" description="Ketoreductase" evidence="3">
    <location>
        <begin position="437"/>
        <end position="622"/>
    </location>
</feature>
<evidence type="ECO:0000259" key="4">
    <source>
        <dbReference type="SMART" id="SM01007"/>
    </source>
</evidence>
<dbReference type="PANTHER" id="PTHR43669:SF3">
    <property type="entry name" value="ALCOHOL DEHYDROGENASE, PUTATIVE (AFU_ORTHOLOGUE AFUA_3G03445)-RELATED"/>
    <property type="match status" value="1"/>
</dbReference>
<dbReference type="Proteomes" id="UP000664417">
    <property type="component" value="Unassembled WGS sequence"/>
</dbReference>
<evidence type="ECO:0000256" key="2">
    <source>
        <dbReference type="ARBA" id="ARBA00023002"/>
    </source>
</evidence>
<evidence type="ECO:0000313" key="6">
    <source>
        <dbReference type="Proteomes" id="UP000664417"/>
    </source>
</evidence>
<dbReference type="EMBL" id="JAFREP010000005">
    <property type="protein sequence ID" value="MBO1318148.1"/>
    <property type="molecule type" value="Genomic_DNA"/>
</dbReference>
<organism evidence="5 6">
    <name type="scientific">Acanthopleuribacter pedis</name>
    <dbReference type="NCBI Taxonomy" id="442870"/>
    <lineage>
        <taxon>Bacteria</taxon>
        <taxon>Pseudomonadati</taxon>
        <taxon>Acidobacteriota</taxon>
        <taxon>Holophagae</taxon>
        <taxon>Acanthopleuribacterales</taxon>
        <taxon>Acanthopleuribacteraceae</taxon>
        <taxon>Acanthopleuribacter</taxon>
    </lineage>
</organism>
<accession>A0A8J7U3B0</accession>
<dbReference type="PANTHER" id="PTHR43669">
    <property type="entry name" value="5-KETO-D-GLUCONATE 5-REDUCTASE"/>
    <property type="match status" value="1"/>
</dbReference>
<feature type="domain" description="Class II aldolase/adducin N-terminal" evidence="4">
    <location>
        <begin position="29"/>
        <end position="228"/>
    </location>
</feature>
<evidence type="ECO:0000256" key="1">
    <source>
        <dbReference type="ARBA" id="ARBA00006484"/>
    </source>
</evidence>
<evidence type="ECO:0000313" key="5">
    <source>
        <dbReference type="EMBL" id="MBO1318148.1"/>
    </source>
</evidence>
<reference evidence="5" key="1">
    <citation type="submission" date="2021-03" db="EMBL/GenBank/DDBJ databases">
        <authorList>
            <person name="Wang G."/>
        </authorList>
    </citation>
    <scope>NUCLEOTIDE SEQUENCE</scope>
    <source>
        <strain evidence="5">KCTC 12899</strain>
    </source>
</reference>
<dbReference type="Gene3D" id="3.40.225.10">
    <property type="entry name" value="Class II aldolase/adducin N-terminal domain"/>
    <property type="match status" value="1"/>
</dbReference>
<dbReference type="RefSeq" id="WP_207857763.1">
    <property type="nucleotide sequence ID" value="NZ_JAFREP010000005.1"/>
</dbReference>
<dbReference type="GO" id="GO:0016491">
    <property type="term" value="F:oxidoreductase activity"/>
    <property type="evidence" value="ECO:0007669"/>
    <property type="project" value="UniProtKB-KW"/>
</dbReference>
<comment type="caution">
    <text evidence="5">The sequence shown here is derived from an EMBL/GenBank/DDBJ whole genome shotgun (WGS) entry which is preliminary data.</text>
</comment>
<dbReference type="PRINTS" id="PR00081">
    <property type="entry name" value="GDHRDH"/>
</dbReference>
<comment type="similarity">
    <text evidence="1">Belongs to the short-chain dehydrogenases/reductases (SDR) family.</text>
</comment>
<dbReference type="InterPro" id="IPR020904">
    <property type="entry name" value="Sc_DH/Rdtase_CS"/>
</dbReference>
<dbReference type="InterPro" id="IPR001303">
    <property type="entry name" value="Aldolase_II/adducin_N"/>
</dbReference>
<dbReference type="Gene3D" id="3.40.50.720">
    <property type="entry name" value="NAD(P)-binding Rossmann-like Domain"/>
    <property type="match status" value="1"/>
</dbReference>
<keyword evidence="6" id="KW-1185">Reference proteome</keyword>
<dbReference type="SUPFAM" id="SSF53639">
    <property type="entry name" value="AraD/HMP-PK domain-like"/>
    <property type="match status" value="1"/>
</dbReference>
<dbReference type="InterPro" id="IPR057326">
    <property type="entry name" value="KR_dom"/>
</dbReference>
<protein>
    <submittedName>
        <fullName evidence="5">Bifunctional aldolase/short-chain dehydrogenase</fullName>
    </submittedName>
</protein>
<dbReference type="PROSITE" id="PS00061">
    <property type="entry name" value="ADH_SHORT"/>
    <property type="match status" value="1"/>
</dbReference>
<evidence type="ECO:0000259" key="3">
    <source>
        <dbReference type="SMART" id="SM00822"/>
    </source>
</evidence>
<dbReference type="InterPro" id="IPR002347">
    <property type="entry name" value="SDR_fam"/>
</dbReference>